<dbReference type="PANTHER" id="PTHR31104">
    <property type="entry name" value="PEPTIDE-N4-(N-ACETYL-BETA-GLUCOSAMINYL)ASPARAGINE AMIDASE A PROTEIN"/>
    <property type="match status" value="1"/>
</dbReference>
<accession>A0ABR2LZR3</accession>
<dbReference type="InterPro" id="IPR021102">
    <property type="entry name" value="PNGase_A"/>
</dbReference>
<dbReference type="EMBL" id="JBBWWR010000013">
    <property type="protein sequence ID" value="KAK8955726.1"/>
    <property type="molecule type" value="Genomic_DNA"/>
</dbReference>
<comment type="caution">
    <text evidence="3">The sequence shown here is derived from an EMBL/GenBank/DDBJ whole genome shotgun (WGS) entry which is preliminary data.</text>
</comment>
<feature type="domain" description="Peptide N-acetyl-beta-D-glucosaminyl asparaginase amidase A N-terminal" evidence="2">
    <location>
        <begin position="65"/>
        <end position="384"/>
    </location>
</feature>
<sequence>MENFILRLISFLLFFAISSSTSTLHHRGRLTVSDDPAVDLHFISSSSPSPTTFFEVRRPIPVPKSKPCSTLVLQHDFAYTYGSPPVTATYSPPSHCHFFGPSPSRIVLEWSAASSGRQFDRIFGLWLAGVELLRSCTAEPRPTGVVWTVRKDVTRYRSLFSQPQTLAVFLGNIVDETYTGVYHVNVSFHFYFARRPPPPAFDSPADLIIPISNSLPLNDGLWFLIKNSTAVQGKNITLPRNAYRAAIEVYISYHSNDEFWYTNPPNSFISKNNLTGIAGNGAFREVTVRLDGHVVGAIWPFTVIYTGGINPLLWRPISAIGSFDLPSYDIEITPFLGRILDGKGHSFEFGVTNALDVWFIDANLHLWLDSKSSFTEGSLIEYQAPGFVPSLISNFSDLDGDFDTGASRTISATGWLKSSFGKITTHFFQRFDYSNKMKFSGNGSAQAVNQSIFYNHGTYAKNSSTVLYSEHVFQIFPLYMYAGTSDQDEDSYLSIANVTVGFDEEKRYFGEKIGFSYTTLRNLQSGEGVMHVKGNRITSGIGSTRQVYGYESSDGCYFRNVSRVVNLSRNCGLSGLVLRQQQTEAEVADWCSRSSGAVIRDRLRPGTEVADCAIRLWLADKNRCCFALCLSMIFSIKNNFPKQNQNVLGHFHSALFVEVRISSD</sequence>
<dbReference type="Pfam" id="PF25156">
    <property type="entry name" value="PNGase_A_C"/>
    <property type="match status" value="1"/>
</dbReference>
<dbReference type="InterPro" id="IPR056948">
    <property type="entry name" value="PNGaseA_N"/>
</dbReference>
<proteinExistence type="predicted"/>
<reference evidence="3 4" key="1">
    <citation type="journal article" date="2022" name="Nat. Plants">
        <title>Genomes of leafy and leafless Platanthera orchids illuminate the evolution of mycoheterotrophy.</title>
        <authorList>
            <person name="Li M.H."/>
            <person name="Liu K.W."/>
            <person name="Li Z."/>
            <person name="Lu H.C."/>
            <person name="Ye Q.L."/>
            <person name="Zhang D."/>
            <person name="Wang J.Y."/>
            <person name="Li Y.F."/>
            <person name="Zhong Z.M."/>
            <person name="Liu X."/>
            <person name="Yu X."/>
            <person name="Liu D.K."/>
            <person name="Tu X.D."/>
            <person name="Liu B."/>
            <person name="Hao Y."/>
            <person name="Liao X.Y."/>
            <person name="Jiang Y.T."/>
            <person name="Sun W.H."/>
            <person name="Chen J."/>
            <person name="Chen Y.Q."/>
            <person name="Ai Y."/>
            <person name="Zhai J.W."/>
            <person name="Wu S.S."/>
            <person name="Zhou Z."/>
            <person name="Hsiao Y.Y."/>
            <person name="Wu W.L."/>
            <person name="Chen Y.Y."/>
            <person name="Lin Y.F."/>
            <person name="Hsu J.L."/>
            <person name="Li C.Y."/>
            <person name="Wang Z.W."/>
            <person name="Zhao X."/>
            <person name="Zhong W.Y."/>
            <person name="Ma X.K."/>
            <person name="Ma L."/>
            <person name="Huang J."/>
            <person name="Chen G.Z."/>
            <person name="Huang M.Z."/>
            <person name="Huang L."/>
            <person name="Peng D.H."/>
            <person name="Luo Y.B."/>
            <person name="Zou S.Q."/>
            <person name="Chen S.P."/>
            <person name="Lan S."/>
            <person name="Tsai W.C."/>
            <person name="Van de Peer Y."/>
            <person name="Liu Z.J."/>
        </authorList>
    </citation>
    <scope>NUCLEOTIDE SEQUENCE [LARGE SCALE GENOMIC DNA]</scope>
    <source>
        <strain evidence="3">Lor288</strain>
    </source>
</reference>
<feature type="signal peptide" evidence="1">
    <location>
        <begin position="1"/>
        <end position="20"/>
    </location>
</feature>
<protein>
    <recommendedName>
        <fullName evidence="2">Peptide N-acetyl-beta-D-glucosaminyl asparaginase amidase A N-terminal domain-containing protein</fullName>
    </recommendedName>
</protein>
<evidence type="ECO:0000259" key="2">
    <source>
        <dbReference type="Pfam" id="PF12222"/>
    </source>
</evidence>
<gene>
    <name evidence="3" type="ORF">KSP40_PGU022485</name>
</gene>
<evidence type="ECO:0000256" key="1">
    <source>
        <dbReference type="SAM" id="SignalP"/>
    </source>
</evidence>
<evidence type="ECO:0000313" key="3">
    <source>
        <dbReference type="EMBL" id="KAK8955726.1"/>
    </source>
</evidence>
<keyword evidence="1" id="KW-0732">Signal</keyword>
<name>A0ABR2LZR3_9ASPA</name>
<evidence type="ECO:0000313" key="4">
    <source>
        <dbReference type="Proteomes" id="UP001412067"/>
    </source>
</evidence>
<feature type="chain" id="PRO_5047443526" description="Peptide N-acetyl-beta-D-glucosaminyl asparaginase amidase A N-terminal domain-containing protein" evidence="1">
    <location>
        <begin position="21"/>
        <end position="664"/>
    </location>
</feature>
<organism evidence="3 4">
    <name type="scientific">Platanthera guangdongensis</name>
    <dbReference type="NCBI Taxonomy" id="2320717"/>
    <lineage>
        <taxon>Eukaryota</taxon>
        <taxon>Viridiplantae</taxon>
        <taxon>Streptophyta</taxon>
        <taxon>Embryophyta</taxon>
        <taxon>Tracheophyta</taxon>
        <taxon>Spermatophyta</taxon>
        <taxon>Magnoliopsida</taxon>
        <taxon>Liliopsida</taxon>
        <taxon>Asparagales</taxon>
        <taxon>Orchidaceae</taxon>
        <taxon>Orchidoideae</taxon>
        <taxon>Orchideae</taxon>
        <taxon>Orchidinae</taxon>
        <taxon>Platanthera</taxon>
    </lineage>
</organism>
<dbReference type="Proteomes" id="UP001412067">
    <property type="component" value="Unassembled WGS sequence"/>
</dbReference>
<dbReference type="Pfam" id="PF12222">
    <property type="entry name" value="PNGaseA"/>
    <property type="match status" value="1"/>
</dbReference>
<keyword evidence="4" id="KW-1185">Reference proteome</keyword>